<reference evidence="1 2" key="1">
    <citation type="journal article" date="2020" name="Syst. Appl. Microbiol.">
        <title>Arthrospiribacter ruber gen. nov., sp. nov., a novel bacterium isolated from Arthrospira cultures.</title>
        <authorList>
            <person name="Waleron M."/>
            <person name="Misztak A."/>
            <person name="Waleron M.M."/>
            <person name="Furmaniak M."/>
            <person name="Mrozik A."/>
            <person name="Waleron K."/>
        </authorList>
    </citation>
    <scope>NUCLEOTIDE SEQUENCE [LARGE SCALE GENOMIC DNA]</scope>
    <source>
        <strain evidence="1 2">DPMB0001</strain>
    </source>
</reference>
<proteinExistence type="predicted"/>
<organism evidence="1 2">
    <name type="scientific">Arthrospiribacter ruber</name>
    <dbReference type="NCBI Taxonomy" id="2487934"/>
    <lineage>
        <taxon>Bacteria</taxon>
        <taxon>Pseudomonadati</taxon>
        <taxon>Bacteroidota</taxon>
        <taxon>Cytophagia</taxon>
        <taxon>Cytophagales</taxon>
        <taxon>Cyclobacteriaceae</taxon>
        <taxon>Arthrospiribacter</taxon>
    </lineage>
</organism>
<dbReference type="RefSeq" id="WP_219289530.1">
    <property type="nucleotide sequence ID" value="NZ_RPHB01000005.1"/>
</dbReference>
<keyword evidence="2" id="KW-1185">Reference proteome</keyword>
<evidence type="ECO:0000313" key="2">
    <source>
        <dbReference type="Proteomes" id="UP000727490"/>
    </source>
</evidence>
<name>A0A951MAZ9_9BACT</name>
<dbReference type="Proteomes" id="UP000727490">
    <property type="component" value="Unassembled WGS sequence"/>
</dbReference>
<gene>
    <name evidence="1" type="ORF">EGN73_11040</name>
</gene>
<evidence type="ECO:0000313" key="1">
    <source>
        <dbReference type="EMBL" id="MBW3468341.1"/>
    </source>
</evidence>
<dbReference type="AlphaFoldDB" id="A0A951MAZ9"/>
<protein>
    <submittedName>
        <fullName evidence="1">Uncharacterized protein</fullName>
    </submittedName>
</protein>
<comment type="caution">
    <text evidence="1">The sequence shown here is derived from an EMBL/GenBank/DDBJ whole genome shotgun (WGS) entry which is preliminary data.</text>
</comment>
<dbReference type="EMBL" id="RPHB01000005">
    <property type="protein sequence ID" value="MBW3468341.1"/>
    <property type="molecule type" value="Genomic_DNA"/>
</dbReference>
<accession>A0A951MAZ9</accession>
<sequence length="142" mass="16539">MNILLNYILFFTVIINPILEGRWVIERFITFEIVINSKNFQNLDAEQQIRGLEMYNLYLEGVDLNFTGDTVYFKDLKNEKIINKIGLWYIDKDTLIINDLEVMATYKYYIETLSECNLHLIPVLPRGLVGKGGSTFIKDTCS</sequence>